<dbReference type="InterPro" id="IPR036412">
    <property type="entry name" value="HAD-like_sf"/>
</dbReference>
<reference evidence="2" key="1">
    <citation type="submission" date="2016-10" db="EMBL/GenBank/DDBJ databases">
        <authorList>
            <person name="Varghese N."/>
            <person name="Submissions S."/>
        </authorList>
    </citation>
    <scope>NUCLEOTIDE SEQUENCE [LARGE SCALE GENOMIC DNA]</scope>
    <source>
        <strain evidence="2">IBRC-M10078</strain>
    </source>
</reference>
<evidence type="ECO:0000313" key="2">
    <source>
        <dbReference type="Proteomes" id="UP000199159"/>
    </source>
</evidence>
<dbReference type="STRING" id="930152.SAMN05216565_10734"/>
<dbReference type="Proteomes" id="UP000199159">
    <property type="component" value="Unassembled WGS sequence"/>
</dbReference>
<keyword evidence="2" id="KW-1185">Reference proteome</keyword>
<sequence>MMDWMKNIKVIISDLDGTLYQDYTFLGRYINYLLDGIIDEQEIQGLINESYEILTGKHPIKLGHYYNRQNNRVYTLEELQLMGGIDETHLYLGDPWCIAALYTERYNIGEGTRIYAFERVRKEMINEPYKFPIHNPLFERIGALKLERKIFMTNTAGQSGPEFVKHLAIGQLFDEFIYDAKKPFGIQLVLNRLFSEGYHPFEILSIGDNPFNDLVPVKQAGGKTCLISQYPHEDAIDWDVSVKTIEELAAFLHEFEVIHQ</sequence>
<dbReference type="RefSeq" id="WP_139163101.1">
    <property type="nucleotide sequence ID" value="NZ_FNJU01000007.1"/>
</dbReference>
<protein>
    <submittedName>
        <fullName evidence="1">FMN phosphatase YigB, HAD superfamily</fullName>
    </submittedName>
</protein>
<gene>
    <name evidence="1" type="ORF">SAMN05216565_10734</name>
</gene>
<dbReference type="CDD" id="cd01427">
    <property type="entry name" value="HAD_like"/>
    <property type="match status" value="1"/>
</dbReference>
<name>A0A1H0VK49_9BACI</name>
<dbReference type="InterPro" id="IPR023214">
    <property type="entry name" value="HAD_sf"/>
</dbReference>
<evidence type="ECO:0000313" key="1">
    <source>
        <dbReference type="EMBL" id="SDP78962.1"/>
    </source>
</evidence>
<dbReference type="Gene3D" id="3.40.50.1000">
    <property type="entry name" value="HAD superfamily/HAD-like"/>
    <property type="match status" value="1"/>
</dbReference>
<proteinExistence type="predicted"/>
<accession>A0A1H0VK49</accession>
<dbReference type="OrthoDB" id="2081981at2"/>
<dbReference type="SUPFAM" id="SSF56784">
    <property type="entry name" value="HAD-like"/>
    <property type="match status" value="1"/>
</dbReference>
<organism evidence="1 2">
    <name type="scientific">Litchfieldia salsa</name>
    <dbReference type="NCBI Taxonomy" id="930152"/>
    <lineage>
        <taxon>Bacteria</taxon>
        <taxon>Bacillati</taxon>
        <taxon>Bacillota</taxon>
        <taxon>Bacilli</taxon>
        <taxon>Bacillales</taxon>
        <taxon>Bacillaceae</taxon>
        <taxon>Litchfieldia</taxon>
    </lineage>
</organism>
<dbReference type="EMBL" id="FNJU01000007">
    <property type="protein sequence ID" value="SDP78962.1"/>
    <property type="molecule type" value="Genomic_DNA"/>
</dbReference>
<dbReference type="AlphaFoldDB" id="A0A1H0VK49"/>